<dbReference type="Proteomes" id="UP000315385">
    <property type="component" value="Unassembled WGS sequence"/>
</dbReference>
<protein>
    <submittedName>
        <fullName evidence="3">MarR family transcriptional regulator</fullName>
    </submittedName>
</protein>
<dbReference type="Pfam" id="PF12802">
    <property type="entry name" value="MarR_2"/>
    <property type="match status" value="1"/>
</dbReference>
<dbReference type="EMBL" id="SESI01000004">
    <property type="protein sequence ID" value="TQQ78979.1"/>
    <property type="molecule type" value="Genomic_DNA"/>
</dbReference>
<feature type="domain" description="HTH marR-type" evidence="2">
    <location>
        <begin position="21"/>
        <end position="68"/>
    </location>
</feature>
<feature type="compositionally biased region" description="Acidic residues" evidence="1">
    <location>
        <begin position="98"/>
        <end position="121"/>
    </location>
</feature>
<dbReference type="InterPro" id="IPR000835">
    <property type="entry name" value="HTH_MarR-typ"/>
</dbReference>
<evidence type="ECO:0000313" key="3">
    <source>
        <dbReference type="EMBL" id="TQQ78979.1"/>
    </source>
</evidence>
<dbReference type="InterPro" id="IPR036390">
    <property type="entry name" value="WH_DNA-bd_sf"/>
</dbReference>
<dbReference type="InterPro" id="IPR036388">
    <property type="entry name" value="WH-like_DNA-bd_sf"/>
</dbReference>
<dbReference type="GO" id="GO:0003700">
    <property type="term" value="F:DNA-binding transcription factor activity"/>
    <property type="evidence" value="ECO:0007669"/>
    <property type="project" value="InterPro"/>
</dbReference>
<dbReference type="SUPFAM" id="SSF46785">
    <property type="entry name" value="Winged helix' DNA-binding domain"/>
    <property type="match status" value="1"/>
</dbReference>
<keyword evidence="4" id="KW-1185">Reference proteome</keyword>
<organism evidence="3 4">
    <name type="scientific">Halonotius roseus</name>
    <dbReference type="NCBI Taxonomy" id="2511997"/>
    <lineage>
        <taxon>Archaea</taxon>
        <taxon>Methanobacteriati</taxon>
        <taxon>Methanobacteriota</taxon>
        <taxon>Stenosarchaea group</taxon>
        <taxon>Halobacteria</taxon>
        <taxon>Halobacteriales</taxon>
        <taxon>Haloferacaceae</taxon>
        <taxon>Halonotius</taxon>
    </lineage>
</organism>
<reference evidence="3 4" key="1">
    <citation type="submission" date="2019-02" db="EMBL/GenBank/DDBJ databases">
        <title>Halonotius sp. a new haloqrchaeon isolated from saline water.</title>
        <authorList>
            <person name="Duran-Viseras A."/>
            <person name="Sanchez-Porro C."/>
            <person name="Ventosa A."/>
        </authorList>
    </citation>
    <scope>NUCLEOTIDE SEQUENCE [LARGE SCALE GENOMIC DNA]</scope>
    <source>
        <strain evidence="3 4">F9-27</strain>
    </source>
</reference>
<sequence length="146" mass="16259">MPYHIDELRRDEPFPISPETNEHAALRFLIANHDYGFSPSEIAAETKITEGSASKTMSRLHEKGLVSRSQGAYYIDPERVESLQRRLESLDAAVELFDDSPDDAYADAGWEDELPELDPGEEPTSGETDDTDAETLVSNQEADDEA</sequence>
<dbReference type="OrthoDB" id="195563at2157"/>
<accession>A0A544QKT8</accession>
<dbReference type="RefSeq" id="WP_142444452.1">
    <property type="nucleotide sequence ID" value="NZ_SESI01000004.1"/>
</dbReference>
<dbReference type="Gene3D" id="1.10.10.10">
    <property type="entry name" value="Winged helix-like DNA-binding domain superfamily/Winged helix DNA-binding domain"/>
    <property type="match status" value="1"/>
</dbReference>
<gene>
    <name evidence="3" type="ORF">EWF95_12670</name>
</gene>
<evidence type="ECO:0000313" key="4">
    <source>
        <dbReference type="Proteomes" id="UP000315385"/>
    </source>
</evidence>
<feature type="region of interest" description="Disordered" evidence="1">
    <location>
        <begin position="98"/>
        <end position="146"/>
    </location>
</feature>
<evidence type="ECO:0000259" key="2">
    <source>
        <dbReference type="Pfam" id="PF12802"/>
    </source>
</evidence>
<dbReference type="AlphaFoldDB" id="A0A544QKT8"/>
<comment type="caution">
    <text evidence="3">The sequence shown here is derived from an EMBL/GenBank/DDBJ whole genome shotgun (WGS) entry which is preliminary data.</text>
</comment>
<name>A0A544QKT8_9EURY</name>
<evidence type="ECO:0000256" key="1">
    <source>
        <dbReference type="SAM" id="MobiDB-lite"/>
    </source>
</evidence>
<proteinExistence type="predicted"/>